<evidence type="ECO:0000256" key="1">
    <source>
        <dbReference type="ARBA" id="ARBA00022723"/>
    </source>
</evidence>
<dbReference type="GO" id="GO:0008270">
    <property type="term" value="F:zinc ion binding"/>
    <property type="evidence" value="ECO:0007669"/>
    <property type="project" value="UniProtKB-KW"/>
</dbReference>
<name>A0A444YPQ7_ARAHY</name>
<dbReference type="InterPro" id="IPR006564">
    <property type="entry name" value="Znf_PMZ"/>
</dbReference>
<evidence type="ECO:0000259" key="5">
    <source>
        <dbReference type="PROSITE" id="PS50966"/>
    </source>
</evidence>
<gene>
    <name evidence="6" type="ORF">Ahy_B06g083279</name>
</gene>
<sequence length="243" mass="28360">MGMISQYHAKLDSDTIADAIRPLVEADSSIKVKSIIVKVQSRFNYIVSYRKAWLAKQKSVAKAKAYTRSCDEISVEKWVLAFDRGHRWGHTTTTLVECINSVLKGTGNLPVTIIVRSTFYRLNELFTQKSFEAHECVHNKFTRNEMFEVREMRDGSIYNVYLVQRHCDCGHFQVERLPCRHVLACCTNQHLDWQVYVYDVYKMFEICKVYRGEFILMGEPSTWSKYDGTKVITNWTLRRTTKG</sequence>
<protein>
    <recommendedName>
        <fullName evidence="5">SWIM-type domain-containing protein</fullName>
    </recommendedName>
</protein>
<evidence type="ECO:0000313" key="6">
    <source>
        <dbReference type="EMBL" id="RYR03882.1"/>
    </source>
</evidence>
<dbReference type="InterPro" id="IPR007527">
    <property type="entry name" value="Znf_SWIM"/>
</dbReference>
<evidence type="ECO:0000256" key="3">
    <source>
        <dbReference type="ARBA" id="ARBA00022833"/>
    </source>
</evidence>
<dbReference type="EMBL" id="SDMP01000016">
    <property type="protein sequence ID" value="RYR03882.1"/>
    <property type="molecule type" value="Genomic_DNA"/>
</dbReference>
<keyword evidence="1" id="KW-0479">Metal-binding</keyword>
<dbReference type="Proteomes" id="UP000289738">
    <property type="component" value="Chromosome B06"/>
</dbReference>
<dbReference type="PANTHER" id="PTHR31973:SF195">
    <property type="entry name" value="MUDR FAMILY TRANSPOSASE"/>
    <property type="match status" value="1"/>
</dbReference>
<dbReference type="SMART" id="SM00575">
    <property type="entry name" value="ZnF_PMZ"/>
    <property type="match status" value="1"/>
</dbReference>
<evidence type="ECO:0000256" key="2">
    <source>
        <dbReference type="ARBA" id="ARBA00022771"/>
    </source>
</evidence>
<dbReference type="Pfam" id="PF04434">
    <property type="entry name" value="SWIM"/>
    <property type="match status" value="1"/>
</dbReference>
<reference evidence="6 7" key="1">
    <citation type="submission" date="2019-01" db="EMBL/GenBank/DDBJ databases">
        <title>Sequencing of cultivated peanut Arachis hypogaea provides insights into genome evolution and oil improvement.</title>
        <authorList>
            <person name="Chen X."/>
        </authorList>
    </citation>
    <scope>NUCLEOTIDE SEQUENCE [LARGE SCALE GENOMIC DNA]</scope>
    <source>
        <strain evidence="7">cv. Fuhuasheng</strain>
        <tissue evidence="6">Leaves</tissue>
    </source>
</reference>
<accession>A0A444YPQ7</accession>
<organism evidence="6 7">
    <name type="scientific">Arachis hypogaea</name>
    <name type="common">Peanut</name>
    <dbReference type="NCBI Taxonomy" id="3818"/>
    <lineage>
        <taxon>Eukaryota</taxon>
        <taxon>Viridiplantae</taxon>
        <taxon>Streptophyta</taxon>
        <taxon>Embryophyta</taxon>
        <taxon>Tracheophyta</taxon>
        <taxon>Spermatophyta</taxon>
        <taxon>Magnoliopsida</taxon>
        <taxon>eudicotyledons</taxon>
        <taxon>Gunneridae</taxon>
        <taxon>Pentapetalae</taxon>
        <taxon>rosids</taxon>
        <taxon>fabids</taxon>
        <taxon>Fabales</taxon>
        <taxon>Fabaceae</taxon>
        <taxon>Papilionoideae</taxon>
        <taxon>50 kb inversion clade</taxon>
        <taxon>dalbergioids sensu lato</taxon>
        <taxon>Dalbergieae</taxon>
        <taxon>Pterocarpus clade</taxon>
        <taxon>Arachis</taxon>
    </lineage>
</organism>
<evidence type="ECO:0000256" key="4">
    <source>
        <dbReference type="PROSITE-ProRule" id="PRU00325"/>
    </source>
</evidence>
<keyword evidence="2 4" id="KW-0863">Zinc-finger</keyword>
<feature type="domain" description="SWIM-type" evidence="5">
    <location>
        <begin position="158"/>
        <end position="190"/>
    </location>
</feature>
<keyword evidence="3" id="KW-0862">Zinc</keyword>
<dbReference type="PANTHER" id="PTHR31973">
    <property type="entry name" value="POLYPROTEIN, PUTATIVE-RELATED"/>
    <property type="match status" value="1"/>
</dbReference>
<proteinExistence type="predicted"/>
<dbReference type="PROSITE" id="PS50966">
    <property type="entry name" value="ZF_SWIM"/>
    <property type="match status" value="1"/>
</dbReference>
<keyword evidence="7" id="KW-1185">Reference proteome</keyword>
<comment type="caution">
    <text evidence="6">The sequence shown here is derived from an EMBL/GenBank/DDBJ whole genome shotgun (WGS) entry which is preliminary data.</text>
</comment>
<dbReference type="AlphaFoldDB" id="A0A444YPQ7"/>
<evidence type="ECO:0000313" key="7">
    <source>
        <dbReference type="Proteomes" id="UP000289738"/>
    </source>
</evidence>